<reference evidence="3" key="5">
    <citation type="journal article" date="2021" name="G3 (Bethesda)">
        <title>Aegilops tauschii genome assembly Aet v5.0 features greater sequence contiguity and improved annotation.</title>
        <authorList>
            <person name="Wang L."/>
            <person name="Zhu T."/>
            <person name="Rodriguez J.C."/>
            <person name="Deal K.R."/>
            <person name="Dubcovsky J."/>
            <person name="McGuire P.E."/>
            <person name="Lux T."/>
            <person name="Spannagl M."/>
            <person name="Mayer K.F.X."/>
            <person name="Baldrich P."/>
            <person name="Meyers B.C."/>
            <person name="Huo N."/>
            <person name="Gu Y.Q."/>
            <person name="Zhou H."/>
            <person name="Devos K.M."/>
            <person name="Bennetzen J.L."/>
            <person name="Unver T."/>
            <person name="Budak H."/>
            <person name="Gulick P.J."/>
            <person name="Galiba G."/>
            <person name="Kalapos B."/>
            <person name="Nelson D.R."/>
            <person name="Li P."/>
            <person name="You F.M."/>
            <person name="Luo M.C."/>
            <person name="Dvorak J."/>
        </authorList>
    </citation>
    <scope>NUCLEOTIDE SEQUENCE [LARGE SCALE GENOMIC DNA]</scope>
    <source>
        <strain evidence="3">cv. AL8/78</strain>
    </source>
</reference>
<protein>
    <submittedName>
        <fullName evidence="3">Uncharacterized protein</fullName>
    </submittedName>
</protein>
<accession>A0A453N6Z1</accession>
<evidence type="ECO:0000313" key="4">
    <source>
        <dbReference type="Proteomes" id="UP000015105"/>
    </source>
</evidence>
<feature type="compositionally biased region" description="Basic and acidic residues" evidence="2">
    <location>
        <begin position="55"/>
        <end position="67"/>
    </location>
</feature>
<organism evidence="3 4">
    <name type="scientific">Aegilops tauschii subsp. strangulata</name>
    <name type="common">Goatgrass</name>
    <dbReference type="NCBI Taxonomy" id="200361"/>
    <lineage>
        <taxon>Eukaryota</taxon>
        <taxon>Viridiplantae</taxon>
        <taxon>Streptophyta</taxon>
        <taxon>Embryophyta</taxon>
        <taxon>Tracheophyta</taxon>
        <taxon>Spermatophyta</taxon>
        <taxon>Magnoliopsida</taxon>
        <taxon>Liliopsida</taxon>
        <taxon>Poales</taxon>
        <taxon>Poaceae</taxon>
        <taxon>BOP clade</taxon>
        <taxon>Pooideae</taxon>
        <taxon>Triticodae</taxon>
        <taxon>Triticeae</taxon>
        <taxon>Triticinae</taxon>
        <taxon>Aegilops</taxon>
    </lineage>
</organism>
<dbReference type="EnsemblPlants" id="AET6Gv20248200.1">
    <property type="protein sequence ID" value="AET6Gv20248200.1"/>
    <property type="gene ID" value="AET6Gv20248200"/>
</dbReference>
<dbReference type="Proteomes" id="UP000015105">
    <property type="component" value="Chromosome 6D"/>
</dbReference>
<feature type="compositionally biased region" description="Polar residues" evidence="2">
    <location>
        <begin position="40"/>
        <end position="52"/>
    </location>
</feature>
<reference evidence="4" key="1">
    <citation type="journal article" date="2014" name="Science">
        <title>Ancient hybridizations among the ancestral genomes of bread wheat.</title>
        <authorList>
            <consortium name="International Wheat Genome Sequencing Consortium,"/>
            <person name="Marcussen T."/>
            <person name="Sandve S.R."/>
            <person name="Heier L."/>
            <person name="Spannagl M."/>
            <person name="Pfeifer M."/>
            <person name="Jakobsen K.S."/>
            <person name="Wulff B.B."/>
            <person name="Steuernagel B."/>
            <person name="Mayer K.F."/>
            <person name="Olsen O.A."/>
        </authorList>
    </citation>
    <scope>NUCLEOTIDE SEQUENCE [LARGE SCALE GENOMIC DNA]</scope>
    <source>
        <strain evidence="4">cv. AL8/78</strain>
    </source>
</reference>
<evidence type="ECO:0000256" key="1">
    <source>
        <dbReference type="SAM" id="Coils"/>
    </source>
</evidence>
<feature type="coiled-coil region" evidence="1">
    <location>
        <begin position="114"/>
        <end position="176"/>
    </location>
</feature>
<dbReference type="PANTHER" id="PTHR46327">
    <property type="entry name" value="F16F4.11 PROTEIN-RELATED"/>
    <property type="match status" value="1"/>
</dbReference>
<evidence type="ECO:0000313" key="3">
    <source>
        <dbReference type="EnsemblPlants" id="AET6Gv20248200.1"/>
    </source>
</evidence>
<name>A0A453N6Z1_AEGTS</name>
<reference evidence="3" key="4">
    <citation type="submission" date="2019-03" db="UniProtKB">
        <authorList>
            <consortium name="EnsemblPlants"/>
        </authorList>
    </citation>
    <scope>IDENTIFICATION</scope>
</reference>
<evidence type="ECO:0000256" key="2">
    <source>
        <dbReference type="SAM" id="MobiDB-lite"/>
    </source>
</evidence>
<dbReference type="AlphaFoldDB" id="A0A453N6Z1"/>
<reference evidence="3" key="3">
    <citation type="journal article" date="2017" name="Nature">
        <title>Genome sequence of the progenitor of the wheat D genome Aegilops tauschii.</title>
        <authorList>
            <person name="Luo M.C."/>
            <person name="Gu Y.Q."/>
            <person name="Puiu D."/>
            <person name="Wang H."/>
            <person name="Twardziok S.O."/>
            <person name="Deal K.R."/>
            <person name="Huo N."/>
            <person name="Zhu T."/>
            <person name="Wang L."/>
            <person name="Wang Y."/>
            <person name="McGuire P.E."/>
            <person name="Liu S."/>
            <person name="Long H."/>
            <person name="Ramasamy R.K."/>
            <person name="Rodriguez J.C."/>
            <person name="Van S.L."/>
            <person name="Yuan L."/>
            <person name="Wang Z."/>
            <person name="Xia Z."/>
            <person name="Xiao L."/>
            <person name="Anderson O.D."/>
            <person name="Ouyang S."/>
            <person name="Liang Y."/>
            <person name="Zimin A.V."/>
            <person name="Pertea G."/>
            <person name="Qi P."/>
            <person name="Bennetzen J.L."/>
            <person name="Dai X."/>
            <person name="Dawson M.W."/>
            <person name="Muller H.G."/>
            <person name="Kugler K."/>
            <person name="Rivarola-Duarte L."/>
            <person name="Spannagl M."/>
            <person name="Mayer K.F.X."/>
            <person name="Lu F.H."/>
            <person name="Bevan M.W."/>
            <person name="Leroy P."/>
            <person name="Li P."/>
            <person name="You F.M."/>
            <person name="Sun Q."/>
            <person name="Liu Z."/>
            <person name="Lyons E."/>
            <person name="Wicker T."/>
            <person name="Salzberg S.L."/>
            <person name="Devos K.M."/>
            <person name="Dvorak J."/>
        </authorList>
    </citation>
    <scope>NUCLEOTIDE SEQUENCE [LARGE SCALE GENOMIC DNA]</scope>
    <source>
        <strain evidence="3">cv. AL8/78</strain>
    </source>
</reference>
<dbReference type="PANTHER" id="PTHR46327:SF18">
    <property type="entry name" value="NO APICAL MERISTEM-ASSOCIATED C-TERMINAL DOMAIN-CONTAINING PROTEIN"/>
    <property type="match status" value="1"/>
</dbReference>
<feature type="region of interest" description="Disordered" evidence="2">
    <location>
        <begin position="21"/>
        <end position="68"/>
    </location>
</feature>
<dbReference type="Gramene" id="AET6Gv20248200.1">
    <property type="protein sequence ID" value="AET6Gv20248200.1"/>
    <property type="gene ID" value="AET6Gv20248200"/>
</dbReference>
<proteinExistence type="predicted"/>
<keyword evidence="1" id="KW-0175">Coiled coil</keyword>
<keyword evidence="4" id="KW-1185">Reference proteome</keyword>
<reference evidence="4" key="2">
    <citation type="journal article" date="2017" name="Nat. Plants">
        <title>The Aegilops tauschii genome reveals multiple impacts of transposons.</title>
        <authorList>
            <person name="Zhao G."/>
            <person name="Zou C."/>
            <person name="Li K."/>
            <person name="Wang K."/>
            <person name="Li T."/>
            <person name="Gao L."/>
            <person name="Zhang X."/>
            <person name="Wang H."/>
            <person name="Yang Z."/>
            <person name="Liu X."/>
            <person name="Jiang W."/>
            <person name="Mao L."/>
            <person name="Kong X."/>
            <person name="Jiao Y."/>
            <person name="Jia J."/>
        </authorList>
    </citation>
    <scope>NUCLEOTIDE SEQUENCE [LARGE SCALE GENOMIC DNA]</scope>
    <source>
        <strain evidence="4">cv. AL8/78</strain>
    </source>
</reference>
<sequence length="185" mass="21031">LVSSQHIPTTIDPMAPVSTVGIKRSAPSDDDEQPSIWCKGSSSHQAHQNTFKGKQVVDPEDHGGDKANKRKWHRCLAIDINAVPHNKDDDDLDNPLHVGSPAAGGRFSQPPHWLLSLVNKKQAQENKILELAEQRLHWATKQLMEEIELKKMQLENEKMRLENIRLQVQIKRKELELSVARPKRI</sequence>